<dbReference type="EMBL" id="DVFV01000069">
    <property type="protein sequence ID" value="HIQ90720.1"/>
    <property type="molecule type" value="Genomic_DNA"/>
</dbReference>
<reference evidence="1" key="2">
    <citation type="journal article" date="2021" name="PeerJ">
        <title>Extensive microbial diversity within the chicken gut microbiome revealed by metagenomics and culture.</title>
        <authorList>
            <person name="Gilroy R."/>
            <person name="Ravi A."/>
            <person name="Getino M."/>
            <person name="Pursley I."/>
            <person name="Horton D.L."/>
            <person name="Alikhan N.F."/>
            <person name="Baker D."/>
            <person name="Gharbi K."/>
            <person name="Hall N."/>
            <person name="Watson M."/>
            <person name="Adriaenssens E.M."/>
            <person name="Foster-Nyarko E."/>
            <person name="Jarju S."/>
            <person name="Secka A."/>
            <person name="Antonio M."/>
            <person name="Oren A."/>
            <person name="Chaudhuri R.R."/>
            <person name="La Ragione R."/>
            <person name="Hildebrand F."/>
            <person name="Pallen M.J."/>
        </authorList>
    </citation>
    <scope>NUCLEOTIDE SEQUENCE</scope>
    <source>
        <strain evidence="1">CHK147-3167</strain>
    </source>
</reference>
<evidence type="ECO:0000313" key="2">
    <source>
        <dbReference type="Proteomes" id="UP000886786"/>
    </source>
</evidence>
<reference evidence="1" key="1">
    <citation type="submission" date="2020-10" db="EMBL/GenBank/DDBJ databases">
        <authorList>
            <person name="Gilroy R."/>
        </authorList>
    </citation>
    <scope>NUCLEOTIDE SEQUENCE</scope>
    <source>
        <strain evidence="1">CHK147-3167</strain>
    </source>
</reference>
<comment type="caution">
    <text evidence="1">The sequence shown here is derived from an EMBL/GenBank/DDBJ whole genome shotgun (WGS) entry which is preliminary data.</text>
</comment>
<sequence length="74" mass="8794">MSAKEMFEKLGYKQEIHIAYILYIKNEDDYSQDEQRIFFHHDTETINKPFTGGINAKELQAINKQVEELGWLDE</sequence>
<dbReference type="Proteomes" id="UP000886786">
    <property type="component" value="Unassembled WGS sequence"/>
</dbReference>
<organism evidence="1 2">
    <name type="scientific">Candidatus Coprosoma intestinipullorum</name>
    <dbReference type="NCBI Taxonomy" id="2840752"/>
    <lineage>
        <taxon>Bacteria</taxon>
        <taxon>Bacillati</taxon>
        <taxon>Bacillota</taxon>
        <taxon>Bacillota incertae sedis</taxon>
        <taxon>Candidatus Coprosoma</taxon>
    </lineage>
</organism>
<evidence type="ECO:0000313" key="1">
    <source>
        <dbReference type="EMBL" id="HIQ90720.1"/>
    </source>
</evidence>
<accession>A0A9D1CZ16</accession>
<dbReference type="AlphaFoldDB" id="A0A9D1CZ16"/>
<proteinExistence type="predicted"/>
<gene>
    <name evidence="1" type="ORF">IAB27_03730</name>
</gene>
<name>A0A9D1CZ16_9FIRM</name>
<protein>
    <submittedName>
        <fullName evidence="1">Uncharacterized protein</fullName>
    </submittedName>
</protein>